<gene>
    <name evidence="2" type="ORF">RND81_09G148900</name>
</gene>
<reference evidence="2" key="1">
    <citation type="submission" date="2024-03" db="EMBL/GenBank/DDBJ databases">
        <title>WGS assembly of Saponaria officinalis var. Norfolk2.</title>
        <authorList>
            <person name="Jenkins J."/>
            <person name="Shu S."/>
            <person name="Grimwood J."/>
            <person name="Barry K."/>
            <person name="Goodstein D."/>
            <person name="Schmutz J."/>
            <person name="Leebens-Mack J."/>
            <person name="Osbourn A."/>
        </authorList>
    </citation>
    <scope>NUCLEOTIDE SEQUENCE [LARGE SCALE GENOMIC DNA]</scope>
    <source>
        <strain evidence="2">JIC</strain>
    </source>
</reference>
<dbReference type="CDD" id="cd06257">
    <property type="entry name" value="DnaJ"/>
    <property type="match status" value="1"/>
</dbReference>
<dbReference type="SUPFAM" id="SSF46565">
    <property type="entry name" value="Chaperone J-domain"/>
    <property type="match status" value="1"/>
</dbReference>
<dbReference type="Pfam" id="PF00226">
    <property type="entry name" value="DnaJ"/>
    <property type="match status" value="1"/>
</dbReference>
<keyword evidence="3" id="KW-1185">Reference proteome</keyword>
<dbReference type="EMBL" id="JBDFQZ010000009">
    <property type="protein sequence ID" value="KAK9690712.1"/>
    <property type="molecule type" value="Genomic_DNA"/>
</dbReference>
<dbReference type="SMART" id="SM00271">
    <property type="entry name" value="DnaJ"/>
    <property type="match status" value="1"/>
</dbReference>
<accession>A0AAW1IMY6</accession>
<dbReference type="InterPro" id="IPR001623">
    <property type="entry name" value="DnaJ_domain"/>
</dbReference>
<evidence type="ECO:0000259" key="1">
    <source>
        <dbReference type="PROSITE" id="PS50076"/>
    </source>
</evidence>
<evidence type="ECO:0000313" key="2">
    <source>
        <dbReference type="EMBL" id="KAK9690712.1"/>
    </source>
</evidence>
<dbReference type="PANTHER" id="PTHR45098">
    <property type="entry name" value="DNAJ DOMAIN CONTAINING PROTEIN, EXPRESSED"/>
    <property type="match status" value="1"/>
</dbReference>
<organism evidence="2 3">
    <name type="scientific">Saponaria officinalis</name>
    <name type="common">Common soapwort</name>
    <name type="synonym">Lychnis saponaria</name>
    <dbReference type="NCBI Taxonomy" id="3572"/>
    <lineage>
        <taxon>Eukaryota</taxon>
        <taxon>Viridiplantae</taxon>
        <taxon>Streptophyta</taxon>
        <taxon>Embryophyta</taxon>
        <taxon>Tracheophyta</taxon>
        <taxon>Spermatophyta</taxon>
        <taxon>Magnoliopsida</taxon>
        <taxon>eudicotyledons</taxon>
        <taxon>Gunneridae</taxon>
        <taxon>Pentapetalae</taxon>
        <taxon>Caryophyllales</taxon>
        <taxon>Caryophyllaceae</taxon>
        <taxon>Caryophylleae</taxon>
        <taxon>Saponaria</taxon>
    </lineage>
</organism>
<proteinExistence type="predicted"/>
<protein>
    <recommendedName>
        <fullName evidence="1">J domain-containing protein</fullName>
    </recommendedName>
</protein>
<dbReference type="AlphaFoldDB" id="A0AAW1IMY6"/>
<dbReference type="Proteomes" id="UP001443914">
    <property type="component" value="Unassembled WGS sequence"/>
</dbReference>
<name>A0AAW1IMY6_SAPOF</name>
<comment type="caution">
    <text evidence="2">The sequence shown here is derived from an EMBL/GenBank/DDBJ whole genome shotgun (WGS) entry which is preliminary data.</text>
</comment>
<dbReference type="Gene3D" id="1.10.287.110">
    <property type="entry name" value="DnaJ domain"/>
    <property type="match status" value="1"/>
</dbReference>
<evidence type="ECO:0000313" key="3">
    <source>
        <dbReference type="Proteomes" id="UP001443914"/>
    </source>
</evidence>
<sequence length="184" mass="21208">MDPPIDHYEIVGLPSGEESFKYTLDDIHKAYKRKALLLHPDKNPHDPNAHSNFTQLNSSYDILKFESSRTLFDDLLKVRRQQSVRDRHFDAKRCRMASDLEEREWSCSTAADADSKAQEHTILRKLDEEVIRIRAKMRKTVSPSVDIANPPVFPRQPENATPCVPAHEHHAFENAVLEKIKKAI</sequence>
<dbReference type="PROSITE" id="PS50076">
    <property type="entry name" value="DNAJ_2"/>
    <property type="match status" value="1"/>
</dbReference>
<dbReference type="InterPro" id="IPR036869">
    <property type="entry name" value="J_dom_sf"/>
</dbReference>
<dbReference type="PANTHER" id="PTHR45098:SF1">
    <property type="entry name" value="DNAJ DOMAIN CONTAINING PROTEIN, EXPRESSED"/>
    <property type="match status" value="1"/>
</dbReference>
<feature type="domain" description="J" evidence="1">
    <location>
        <begin position="6"/>
        <end position="76"/>
    </location>
</feature>